<dbReference type="InterPro" id="IPR026216">
    <property type="entry name" value="HDA3"/>
</dbReference>
<dbReference type="EMBL" id="KV453934">
    <property type="protein sequence ID" value="ODV72492.1"/>
    <property type="molecule type" value="Genomic_DNA"/>
</dbReference>
<dbReference type="AlphaFoldDB" id="A0A1E4RZ01"/>
<dbReference type="Gene3D" id="1.10.287.1490">
    <property type="match status" value="1"/>
</dbReference>
<dbReference type="GeneID" id="30990917"/>
<dbReference type="Gene3D" id="3.40.50.12360">
    <property type="match status" value="1"/>
</dbReference>
<organism evidence="2 3">
    <name type="scientific">Cyberlindnera jadinii (strain ATCC 18201 / CBS 1600 / BCRC 20928 / JCM 3617 / NBRC 0987 / NRRL Y-1542)</name>
    <name type="common">Torula yeast</name>
    <name type="synonym">Candida utilis</name>
    <dbReference type="NCBI Taxonomy" id="983966"/>
    <lineage>
        <taxon>Eukaryota</taxon>
        <taxon>Fungi</taxon>
        <taxon>Dikarya</taxon>
        <taxon>Ascomycota</taxon>
        <taxon>Saccharomycotina</taxon>
        <taxon>Saccharomycetes</taxon>
        <taxon>Phaffomycetales</taxon>
        <taxon>Phaffomycetaceae</taxon>
        <taxon>Cyberlindnera</taxon>
    </lineage>
</organism>
<keyword evidence="1" id="KW-0175">Coiled coil</keyword>
<dbReference type="STRING" id="983966.A0A1E4RZ01"/>
<reference evidence="2 3" key="1">
    <citation type="journal article" date="2016" name="Proc. Natl. Acad. Sci. U.S.A.">
        <title>Comparative genomics of biotechnologically important yeasts.</title>
        <authorList>
            <person name="Riley R."/>
            <person name="Haridas S."/>
            <person name="Wolfe K.H."/>
            <person name="Lopes M.R."/>
            <person name="Hittinger C.T."/>
            <person name="Goeker M."/>
            <person name="Salamov A.A."/>
            <person name="Wisecaver J.H."/>
            <person name="Long T.M."/>
            <person name="Calvey C.H."/>
            <person name="Aerts A.L."/>
            <person name="Barry K.W."/>
            <person name="Choi C."/>
            <person name="Clum A."/>
            <person name="Coughlan A.Y."/>
            <person name="Deshpande S."/>
            <person name="Douglass A.P."/>
            <person name="Hanson S.J."/>
            <person name="Klenk H.-P."/>
            <person name="LaButti K.M."/>
            <person name="Lapidus A."/>
            <person name="Lindquist E.A."/>
            <person name="Lipzen A.M."/>
            <person name="Meier-Kolthoff J.P."/>
            <person name="Ohm R.A."/>
            <person name="Otillar R.P."/>
            <person name="Pangilinan J.L."/>
            <person name="Peng Y."/>
            <person name="Rokas A."/>
            <person name="Rosa C.A."/>
            <person name="Scheuner C."/>
            <person name="Sibirny A.A."/>
            <person name="Slot J.C."/>
            <person name="Stielow J.B."/>
            <person name="Sun H."/>
            <person name="Kurtzman C.P."/>
            <person name="Blackwell M."/>
            <person name="Grigoriev I.V."/>
            <person name="Jeffries T.W."/>
        </authorList>
    </citation>
    <scope>NUCLEOTIDE SEQUENCE [LARGE SCALE GENOMIC DNA]</scope>
    <source>
        <strain evidence="3">ATCC 18201 / CBS 1600 / BCRC 20928 / JCM 3617 / NBRC 0987 / NRRL Y-1542</strain>
    </source>
</reference>
<feature type="coiled-coil region" evidence="1">
    <location>
        <begin position="427"/>
        <end position="454"/>
    </location>
</feature>
<dbReference type="GO" id="GO:0070823">
    <property type="term" value="C:HDA1 complex"/>
    <property type="evidence" value="ECO:0007669"/>
    <property type="project" value="InterPro"/>
</dbReference>
<protein>
    <recommendedName>
        <fullName evidence="4">HDA1 complex subunit 3</fullName>
    </recommendedName>
</protein>
<evidence type="ECO:0008006" key="4">
    <source>
        <dbReference type="Google" id="ProtNLM"/>
    </source>
</evidence>
<dbReference type="RefSeq" id="XP_020069531.1">
    <property type="nucleotide sequence ID" value="XM_020216521.1"/>
</dbReference>
<dbReference type="Pfam" id="PF11496">
    <property type="entry name" value="HDA2-3"/>
    <property type="match status" value="1"/>
</dbReference>
<evidence type="ECO:0000313" key="3">
    <source>
        <dbReference type="Proteomes" id="UP000094389"/>
    </source>
</evidence>
<proteinExistence type="predicted"/>
<keyword evidence="3" id="KW-1185">Reference proteome</keyword>
<dbReference type="PRINTS" id="PR02093">
    <property type="entry name" value="HDA1SUBUNIT3"/>
</dbReference>
<dbReference type="OrthoDB" id="3647690at2759"/>
<sequence>MDLLKILDGTPEPPIVSLTTSENLSGDYWLPVPMCEYQKELTDQVVSLHYSDILKYFETDDKEQVLLDSLEVLYLNSQLVATHPYLLIDHYMPKNLATKDTPNNLCDTSGKFKVLRDLISMLEGRSIDVALVGRSGKLLDMLESLLLGTRCNIKRHHGSNLKIPAKSQNTKNNKPKVLTMHIIPSDVDDFVTTSKFDLVISFDITPTNEFLQSLRKSTRVPILRLVSTNSIDHIALYFRQFHERGTEEYLVQVTAAIVVLRDQVGVLPPDLRPIYFKNLTYLKDWCEDFVHTPWPLPEMSSIRRYDAGDVERSLLQEVHYEKNTEPKREPVSYYEAKRLNKDYISNPLKEVNFGILSVNSKFSDALTHRLIQGLTRVFGELQLKLDELTHLEEFDNAIKDFTRVDESKLNDEIKGYNDRISSAISKSGELSSQIESLKSQIRQAEATAESLSTNTKLQRIKELKELISKEEHRSGNNVTEMEYMAKEIGNAEKSISDSDVEVEQLKKSIGENQQKVDGYWSNFQALSNETAEQQGPCRYET</sequence>
<gene>
    <name evidence="2" type="ORF">CYBJADRAFT_173939</name>
</gene>
<dbReference type="InterPro" id="IPR038609">
    <property type="entry name" value="HDA1_su2/3_sf"/>
</dbReference>
<name>A0A1E4RZ01_CYBJN</name>
<dbReference type="InterPro" id="IPR021006">
    <property type="entry name" value="Hda2/3"/>
</dbReference>
<accession>A0A1E4RZ01</accession>
<evidence type="ECO:0000313" key="2">
    <source>
        <dbReference type="EMBL" id="ODV72492.1"/>
    </source>
</evidence>
<evidence type="ECO:0000256" key="1">
    <source>
        <dbReference type="SAM" id="Coils"/>
    </source>
</evidence>
<dbReference type="OMA" id="INYSGDY"/>
<dbReference type="Proteomes" id="UP000094389">
    <property type="component" value="Unassembled WGS sequence"/>
</dbReference>